<dbReference type="PANTHER" id="PTHR30055:SF226">
    <property type="entry name" value="HTH-TYPE TRANSCRIPTIONAL REGULATOR PKSA"/>
    <property type="match status" value="1"/>
</dbReference>
<evidence type="ECO:0000313" key="4">
    <source>
        <dbReference type="EMBL" id="MFC5492765.1"/>
    </source>
</evidence>
<dbReference type="InterPro" id="IPR036271">
    <property type="entry name" value="Tet_transcr_reg_TetR-rel_C_sf"/>
</dbReference>
<feature type="domain" description="HTH tetR-type" evidence="3">
    <location>
        <begin position="5"/>
        <end position="65"/>
    </location>
</feature>
<dbReference type="InterPro" id="IPR001647">
    <property type="entry name" value="HTH_TetR"/>
</dbReference>
<dbReference type="Pfam" id="PF00440">
    <property type="entry name" value="TetR_N"/>
    <property type="match status" value="1"/>
</dbReference>
<dbReference type="SUPFAM" id="SSF48498">
    <property type="entry name" value="Tetracyclin repressor-like, C-terminal domain"/>
    <property type="match status" value="1"/>
</dbReference>
<dbReference type="RefSeq" id="WP_345171241.1">
    <property type="nucleotide sequence ID" value="NZ_BAABFQ010000003.1"/>
</dbReference>
<dbReference type="Gene3D" id="1.10.357.10">
    <property type="entry name" value="Tetracycline Repressor, domain 2"/>
    <property type="match status" value="1"/>
</dbReference>
<comment type="caution">
    <text evidence="4">The sequence shown here is derived from an EMBL/GenBank/DDBJ whole genome shotgun (WGS) entry which is preliminary data.</text>
</comment>
<dbReference type="InterPro" id="IPR050109">
    <property type="entry name" value="HTH-type_TetR-like_transc_reg"/>
</dbReference>
<proteinExistence type="predicted"/>
<dbReference type="SUPFAM" id="SSF46689">
    <property type="entry name" value="Homeodomain-like"/>
    <property type="match status" value="1"/>
</dbReference>
<reference evidence="5" key="1">
    <citation type="journal article" date="2019" name="Int. J. Syst. Evol. Microbiol.">
        <title>The Global Catalogue of Microorganisms (GCM) 10K type strain sequencing project: providing services to taxonomists for standard genome sequencing and annotation.</title>
        <authorList>
            <consortium name="The Broad Institute Genomics Platform"/>
            <consortium name="The Broad Institute Genome Sequencing Center for Infectious Disease"/>
            <person name="Wu L."/>
            <person name="Ma J."/>
        </authorList>
    </citation>
    <scope>NUCLEOTIDE SEQUENCE [LARGE SCALE GENOMIC DNA]</scope>
    <source>
        <strain evidence="5">KACC 13778</strain>
    </source>
</reference>
<dbReference type="Proteomes" id="UP001595956">
    <property type="component" value="Unassembled WGS sequence"/>
</dbReference>
<feature type="DNA-binding region" description="H-T-H motif" evidence="2">
    <location>
        <begin position="28"/>
        <end position="47"/>
    </location>
</feature>
<accession>A0ABW0MXF1</accession>
<evidence type="ECO:0000259" key="3">
    <source>
        <dbReference type="PROSITE" id="PS50977"/>
    </source>
</evidence>
<protein>
    <submittedName>
        <fullName evidence="4">TetR/AcrR family transcriptional regulator</fullName>
    </submittedName>
</protein>
<dbReference type="EMBL" id="JBHSMD010000002">
    <property type="protein sequence ID" value="MFC5492765.1"/>
    <property type="molecule type" value="Genomic_DNA"/>
</dbReference>
<sequence length="193" mass="20862">MTARDRSRERILDAAEACLRRDGIRRTTVQAVADEAGLSRVYVYRFFPDKATLISAALIRRDEEFWSTADARVSAAASFSEMVAEAVLMSSAAPLGPLALDLAEAEPQEYAEVMGTFVHEVVPGLAGFWVDQLTAAQERGLVRRDVDVVAGAEWVIRVVVSLVGVPGRAVDITDRASLVAHLDAFLSPAFADA</sequence>
<evidence type="ECO:0000256" key="1">
    <source>
        <dbReference type="ARBA" id="ARBA00023125"/>
    </source>
</evidence>
<dbReference type="PANTHER" id="PTHR30055">
    <property type="entry name" value="HTH-TYPE TRANSCRIPTIONAL REGULATOR RUTR"/>
    <property type="match status" value="1"/>
</dbReference>
<evidence type="ECO:0000256" key="2">
    <source>
        <dbReference type="PROSITE-ProRule" id="PRU00335"/>
    </source>
</evidence>
<dbReference type="InterPro" id="IPR009057">
    <property type="entry name" value="Homeodomain-like_sf"/>
</dbReference>
<dbReference type="PRINTS" id="PR00455">
    <property type="entry name" value="HTHTETR"/>
</dbReference>
<keyword evidence="1 2" id="KW-0238">DNA-binding</keyword>
<gene>
    <name evidence="4" type="ORF">ACFPKY_06630</name>
</gene>
<keyword evidence="5" id="KW-1185">Reference proteome</keyword>
<dbReference type="PROSITE" id="PS50977">
    <property type="entry name" value="HTH_TETR_2"/>
    <property type="match status" value="1"/>
</dbReference>
<organism evidence="4 5">
    <name type="scientific">Nocardioides caricicola</name>
    <dbReference type="NCBI Taxonomy" id="634770"/>
    <lineage>
        <taxon>Bacteria</taxon>
        <taxon>Bacillati</taxon>
        <taxon>Actinomycetota</taxon>
        <taxon>Actinomycetes</taxon>
        <taxon>Propionibacteriales</taxon>
        <taxon>Nocardioidaceae</taxon>
        <taxon>Nocardioides</taxon>
    </lineage>
</organism>
<name>A0ABW0MXF1_9ACTN</name>
<evidence type="ECO:0000313" key="5">
    <source>
        <dbReference type="Proteomes" id="UP001595956"/>
    </source>
</evidence>